<reference evidence="1" key="1">
    <citation type="journal article" date="2023" name="PLoS Negl. Trop. Dis.">
        <title>A genome sequence for Biomphalaria pfeifferi, the major vector snail for the human-infecting parasite Schistosoma mansoni.</title>
        <authorList>
            <person name="Bu L."/>
            <person name="Lu L."/>
            <person name="Laidemitt M.R."/>
            <person name="Zhang S.M."/>
            <person name="Mutuku M."/>
            <person name="Mkoji G."/>
            <person name="Steinauer M."/>
            <person name="Loker E.S."/>
        </authorList>
    </citation>
    <scope>NUCLEOTIDE SEQUENCE</scope>
    <source>
        <strain evidence="1">KasaAsao</strain>
    </source>
</reference>
<name>A0AAD8ASP8_BIOPF</name>
<dbReference type="EMBL" id="JASAOG010000265">
    <property type="protein sequence ID" value="KAK0041682.1"/>
    <property type="molecule type" value="Genomic_DNA"/>
</dbReference>
<evidence type="ECO:0000313" key="2">
    <source>
        <dbReference type="Proteomes" id="UP001233172"/>
    </source>
</evidence>
<protein>
    <submittedName>
        <fullName evidence="1">Uncharacterized protein</fullName>
    </submittedName>
</protein>
<dbReference type="Proteomes" id="UP001233172">
    <property type="component" value="Unassembled WGS sequence"/>
</dbReference>
<evidence type="ECO:0000313" key="1">
    <source>
        <dbReference type="EMBL" id="KAK0041682.1"/>
    </source>
</evidence>
<reference evidence="1" key="2">
    <citation type="submission" date="2023-04" db="EMBL/GenBank/DDBJ databases">
        <authorList>
            <person name="Bu L."/>
            <person name="Lu L."/>
            <person name="Laidemitt M.R."/>
            <person name="Zhang S.M."/>
            <person name="Mutuku M."/>
            <person name="Mkoji G."/>
            <person name="Steinauer M."/>
            <person name="Loker E.S."/>
        </authorList>
    </citation>
    <scope>NUCLEOTIDE SEQUENCE</scope>
    <source>
        <strain evidence="1">KasaAsao</strain>
        <tissue evidence="1">Whole Snail</tissue>
    </source>
</reference>
<proteinExistence type="predicted"/>
<feature type="non-terminal residue" evidence="1">
    <location>
        <position position="213"/>
    </location>
</feature>
<gene>
    <name evidence="1" type="ORF">Bpfe_028878</name>
</gene>
<keyword evidence="2" id="KW-1185">Reference proteome</keyword>
<organism evidence="1 2">
    <name type="scientific">Biomphalaria pfeifferi</name>
    <name type="common">Bloodfluke planorb</name>
    <name type="synonym">Freshwater snail</name>
    <dbReference type="NCBI Taxonomy" id="112525"/>
    <lineage>
        <taxon>Eukaryota</taxon>
        <taxon>Metazoa</taxon>
        <taxon>Spiralia</taxon>
        <taxon>Lophotrochozoa</taxon>
        <taxon>Mollusca</taxon>
        <taxon>Gastropoda</taxon>
        <taxon>Heterobranchia</taxon>
        <taxon>Euthyneura</taxon>
        <taxon>Panpulmonata</taxon>
        <taxon>Hygrophila</taxon>
        <taxon>Lymnaeoidea</taxon>
        <taxon>Planorbidae</taxon>
        <taxon>Biomphalaria</taxon>
    </lineage>
</organism>
<sequence>SLEHIRLSRSPNNQVNACKFSCHYVNDFQTILRRYKEDILEEKDKLRPLDDGGFNCKTTKSERIYPLDILMKLKKIIDFLEKLGACAIQHLTYHAGPEAPTCRQGRLIEEESLIAFQESGGDGESDDSYSRLRSSCAHMKSFEKVLTRANEDFDKYLSYLTPQANETVNCVRNTSQVIVVEELSQLLTDAKSSTLVAMASFKKHLNIHSFYES</sequence>
<accession>A0AAD8ASP8</accession>
<comment type="caution">
    <text evidence="1">The sequence shown here is derived from an EMBL/GenBank/DDBJ whole genome shotgun (WGS) entry which is preliminary data.</text>
</comment>
<dbReference type="AlphaFoldDB" id="A0AAD8ASP8"/>